<comment type="similarity">
    <text evidence="1">Belongs to the universal stress protein A family.</text>
</comment>
<evidence type="ECO:0000256" key="1">
    <source>
        <dbReference type="ARBA" id="ARBA00008791"/>
    </source>
</evidence>
<dbReference type="InterPro" id="IPR006015">
    <property type="entry name" value="Universal_stress_UspA"/>
</dbReference>
<feature type="domain" description="UspA" evidence="2">
    <location>
        <begin position="2"/>
        <end position="145"/>
    </location>
</feature>
<evidence type="ECO:0000313" key="4">
    <source>
        <dbReference type="Proteomes" id="UP000319941"/>
    </source>
</evidence>
<dbReference type="InterPro" id="IPR006016">
    <property type="entry name" value="UspA"/>
</dbReference>
<comment type="caution">
    <text evidence="3">The sequence shown here is derived from an EMBL/GenBank/DDBJ whole genome shotgun (WGS) entry which is preliminary data.</text>
</comment>
<evidence type="ECO:0000313" key="3">
    <source>
        <dbReference type="EMBL" id="TVU67284.1"/>
    </source>
</evidence>
<dbReference type="RefSeq" id="WP_024952862.1">
    <property type="nucleotide sequence ID" value="NZ_CAWOWR010000061.1"/>
</dbReference>
<dbReference type="PRINTS" id="PR01438">
    <property type="entry name" value="UNVRSLSTRESS"/>
</dbReference>
<name>A0A558HDX8_9GAMM</name>
<evidence type="ECO:0000259" key="2">
    <source>
        <dbReference type="Pfam" id="PF00582"/>
    </source>
</evidence>
<dbReference type="AlphaFoldDB" id="A0A558HDX8"/>
<dbReference type="CDD" id="cd00293">
    <property type="entry name" value="USP-like"/>
    <property type="match status" value="1"/>
</dbReference>
<dbReference type="EMBL" id="VNFH01000016">
    <property type="protein sequence ID" value="TVU67284.1"/>
    <property type="molecule type" value="Genomic_DNA"/>
</dbReference>
<dbReference type="InterPro" id="IPR014729">
    <property type="entry name" value="Rossmann-like_a/b/a_fold"/>
</dbReference>
<dbReference type="Gene3D" id="3.40.50.620">
    <property type="entry name" value="HUPs"/>
    <property type="match status" value="1"/>
</dbReference>
<proteinExistence type="inferred from homology"/>
<reference evidence="3 4" key="1">
    <citation type="submission" date="2019-07" db="EMBL/GenBank/DDBJ databases">
        <title>Diversity of Bacteria from Kongsfjorden, Arctic.</title>
        <authorList>
            <person name="Yu Y."/>
        </authorList>
    </citation>
    <scope>NUCLEOTIDE SEQUENCE [LARGE SCALE GENOMIC DNA]</scope>
    <source>
        <strain evidence="3 4">SM1923</strain>
    </source>
</reference>
<protein>
    <submittedName>
        <fullName evidence="3">Universal stress protein</fullName>
    </submittedName>
</protein>
<dbReference type="PANTHER" id="PTHR46268">
    <property type="entry name" value="STRESS RESPONSE PROTEIN NHAX"/>
    <property type="match status" value="1"/>
</dbReference>
<keyword evidence="4" id="KW-1185">Reference proteome</keyword>
<dbReference type="OrthoDB" id="5186731at2"/>
<organism evidence="3 4">
    <name type="scientific">Cobetia crustatorum</name>
    <dbReference type="NCBI Taxonomy" id="553385"/>
    <lineage>
        <taxon>Bacteria</taxon>
        <taxon>Pseudomonadati</taxon>
        <taxon>Pseudomonadota</taxon>
        <taxon>Gammaproteobacteria</taxon>
        <taxon>Oceanospirillales</taxon>
        <taxon>Halomonadaceae</taxon>
        <taxon>Cobetia</taxon>
    </lineage>
</organism>
<dbReference type="PANTHER" id="PTHR46268:SF6">
    <property type="entry name" value="UNIVERSAL STRESS PROTEIN UP12"/>
    <property type="match status" value="1"/>
</dbReference>
<accession>A0A558HDX8</accession>
<dbReference type="STRING" id="553385.GCA_000591415_03028"/>
<dbReference type="Proteomes" id="UP000319941">
    <property type="component" value="Unassembled WGS sequence"/>
</dbReference>
<dbReference type="Pfam" id="PF00582">
    <property type="entry name" value="Usp"/>
    <property type="match status" value="1"/>
</dbReference>
<gene>
    <name evidence="3" type="ORF">FQP86_17240</name>
</gene>
<sequence>MTTSLIVGLDGTPGGDSAIAHAKRVATLIGPETNIILCYVVEWSPYSFNTPEENAQRAGRRESEIKLARERVLAPAITELEKEGYQVEGRVRHGDAAEILSLLAREVNAELIIVGRKGESVRSRIFGSVTAHLIQEASVPVTVVP</sequence>
<dbReference type="SUPFAM" id="SSF52402">
    <property type="entry name" value="Adenine nucleotide alpha hydrolases-like"/>
    <property type="match status" value="1"/>
</dbReference>